<dbReference type="InterPro" id="IPR004839">
    <property type="entry name" value="Aminotransferase_I/II_large"/>
</dbReference>
<proteinExistence type="predicted"/>
<dbReference type="Gene3D" id="3.90.1150.10">
    <property type="entry name" value="Aspartate Aminotransferase, domain 1"/>
    <property type="match status" value="1"/>
</dbReference>
<protein>
    <submittedName>
        <fullName evidence="6">PLP-dependent aminotransferase family protein</fullName>
    </submittedName>
</protein>
<evidence type="ECO:0000256" key="1">
    <source>
        <dbReference type="ARBA" id="ARBA00001933"/>
    </source>
</evidence>
<sequence>MTEGSPIPLPLAWSDKAKRTKDSPISFLIAEAMRNPSLVNFAAGLVDPWSLPVEECLEITRRILSDVDRGRRALQYDTTLGLNDLRRQCLKHLASLEETPVEKLGYGPDEIVVTTGSQQALYLIGDILVNPGDIVIAANPSYFVYTGTLQSLGAHVMAVPMDQHGMDVDAVAKLLEKLDRSGEISRLKLIYCTSFYQNPTGLTLSADRRPRLLELVKKYSRTHRILLMEDAAYRELRYDGPVERSIKSYDTTNQFVASSYTFSKPFAPGIKLGYTVMPKDLAHAVIAQKGNHDFGSSSLNMHIAAEALADGSYLKHAEVLRGVYRRKRDLVLAALKKYFGRGGDGAGSPSDDLPDAEHPIHWTHTHGGLYVWLTLPPSIDTSRTGPLFGAAVDAGVIYVPGEYAFQPDEDGHVPQNHLRICYGSVHPDQIEPGIAKFSAVVKKLLAKTPRPVAQATGL</sequence>
<keyword evidence="3" id="KW-0808">Transferase</keyword>
<name>A0A7M2WQ25_9BACT</name>
<keyword evidence="2 6" id="KW-0032">Aminotransferase</keyword>
<dbReference type="InterPro" id="IPR015424">
    <property type="entry name" value="PyrdxlP-dep_Trfase"/>
</dbReference>
<feature type="domain" description="Aminotransferase class I/classII large" evidence="5">
    <location>
        <begin position="62"/>
        <end position="433"/>
    </location>
</feature>
<gene>
    <name evidence="6" type="ORF">IPV69_14505</name>
</gene>
<dbReference type="Proteomes" id="UP000593765">
    <property type="component" value="Chromosome"/>
</dbReference>
<dbReference type="Pfam" id="PF00155">
    <property type="entry name" value="Aminotran_1_2"/>
    <property type="match status" value="1"/>
</dbReference>
<dbReference type="SUPFAM" id="SSF53383">
    <property type="entry name" value="PLP-dependent transferases"/>
    <property type="match status" value="1"/>
</dbReference>
<dbReference type="PANTHER" id="PTHR42790:SF19">
    <property type="entry name" value="KYNURENINE_ALPHA-AMINOADIPATE AMINOTRANSFERASE, MITOCHONDRIAL"/>
    <property type="match status" value="1"/>
</dbReference>
<dbReference type="Gene3D" id="3.40.640.10">
    <property type="entry name" value="Type I PLP-dependent aspartate aminotransferase-like (Major domain)"/>
    <property type="match status" value="1"/>
</dbReference>
<evidence type="ECO:0000313" key="7">
    <source>
        <dbReference type="Proteomes" id="UP000593765"/>
    </source>
</evidence>
<accession>A0A7M2WQ25</accession>
<reference evidence="6 7" key="1">
    <citation type="submission" date="2020-10" db="EMBL/GenBank/DDBJ databases">
        <title>Wide distribution of Phycisphaera-like planctomycetes from WD2101 soil group in peatlands and genome analysis of the first cultivated representative.</title>
        <authorList>
            <person name="Dedysh S.N."/>
            <person name="Beletsky A.V."/>
            <person name="Ivanova A."/>
            <person name="Kulichevskaya I.S."/>
            <person name="Suzina N.E."/>
            <person name="Philippov D.A."/>
            <person name="Rakitin A.L."/>
            <person name="Mardanov A.V."/>
            <person name="Ravin N.V."/>
        </authorList>
    </citation>
    <scope>NUCLEOTIDE SEQUENCE [LARGE SCALE GENOMIC DNA]</scope>
    <source>
        <strain evidence="6 7">M1803</strain>
    </source>
</reference>
<dbReference type="InterPro" id="IPR015422">
    <property type="entry name" value="PyrdxlP-dep_Trfase_small"/>
</dbReference>
<dbReference type="KEGG" id="hbs:IPV69_14505"/>
<dbReference type="GO" id="GO:1901605">
    <property type="term" value="P:alpha-amino acid metabolic process"/>
    <property type="evidence" value="ECO:0007669"/>
    <property type="project" value="TreeGrafter"/>
</dbReference>
<organism evidence="6 7">
    <name type="scientific">Humisphaera borealis</name>
    <dbReference type="NCBI Taxonomy" id="2807512"/>
    <lineage>
        <taxon>Bacteria</taxon>
        <taxon>Pseudomonadati</taxon>
        <taxon>Planctomycetota</taxon>
        <taxon>Phycisphaerae</taxon>
        <taxon>Tepidisphaerales</taxon>
        <taxon>Tepidisphaeraceae</taxon>
        <taxon>Humisphaera</taxon>
    </lineage>
</organism>
<dbReference type="PANTHER" id="PTHR42790">
    <property type="entry name" value="AMINOTRANSFERASE"/>
    <property type="match status" value="1"/>
</dbReference>
<dbReference type="RefSeq" id="WP_206290404.1">
    <property type="nucleotide sequence ID" value="NZ_CP063458.1"/>
</dbReference>
<dbReference type="InterPro" id="IPR050859">
    <property type="entry name" value="Class-I_PLP-dep_aminotransf"/>
</dbReference>
<evidence type="ECO:0000256" key="4">
    <source>
        <dbReference type="ARBA" id="ARBA00022898"/>
    </source>
</evidence>
<keyword evidence="4" id="KW-0663">Pyridoxal phosphate</keyword>
<evidence type="ECO:0000313" key="6">
    <source>
        <dbReference type="EMBL" id="QOV87499.1"/>
    </source>
</evidence>
<evidence type="ECO:0000259" key="5">
    <source>
        <dbReference type="Pfam" id="PF00155"/>
    </source>
</evidence>
<dbReference type="AlphaFoldDB" id="A0A7M2WQ25"/>
<dbReference type="EMBL" id="CP063458">
    <property type="protein sequence ID" value="QOV87499.1"/>
    <property type="molecule type" value="Genomic_DNA"/>
</dbReference>
<dbReference type="InterPro" id="IPR015421">
    <property type="entry name" value="PyrdxlP-dep_Trfase_major"/>
</dbReference>
<dbReference type="GO" id="GO:0008483">
    <property type="term" value="F:transaminase activity"/>
    <property type="evidence" value="ECO:0007669"/>
    <property type="project" value="UniProtKB-KW"/>
</dbReference>
<dbReference type="CDD" id="cd00609">
    <property type="entry name" value="AAT_like"/>
    <property type="match status" value="1"/>
</dbReference>
<dbReference type="GO" id="GO:0030170">
    <property type="term" value="F:pyridoxal phosphate binding"/>
    <property type="evidence" value="ECO:0007669"/>
    <property type="project" value="InterPro"/>
</dbReference>
<evidence type="ECO:0000256" key="3">
    <source>
        <dbReference type="ARBA" id="ARBA00022679"/>
    </source>
</evidence>
<keyword evidence="7" id="KW-1185">Reference proteome</keyword>
<comment type="cofactor">
    <cofactor evidence="1">
        <name>pyridoxal 5'-phosphate</name>
        <dbReference type="ChEBI" id="CHEBI:597326"/>
    </cofactor>
</comment>
<evidence type="ECO:0000256" key="2">
    <source>
        <dbReference type="ARBA" id="ARBA00022576"/>
    </source>
</evidence>